<dbReference type="Proteomes" id="UP000887576">
    <property type="component" value="Unplaced"/>
</dbReference>
<evidence type="ECO:0000313" key="2">
    <source>
        <dbReference type="WBParaSite" id="JU765_v2.g16252.t2"/>
    </source>
</evidence>
<proteinExistence type="predicted"/>
<dbReference type="WBParaSite" id="JU765_v2.g16252.t2">
    <property type="protein sequence ID" value="JU765_v2.g16252.t2"/>
    <property type="gene ID" value="JU765_v2.g16252"/>
</dbReference>
<sequence>MRLIILDNYNDVSEFAAKYLVRRVKDFNPGPDKLFVLGLPTGSTPLGMYKKLIEYHKAGKISFKYVRTFNMDEYVGLPRDHPESYHSFMFNNFFRHIDIDPKNVNILNGNADDLEKECESYERRIQESGGIELFFGGIGPDGHVAFNEPGSSLASRTRIKTLAAETIQANARFFDNDIKKVPTSALTVGVQTIMDAREVVILINGAHKAYALHKAIEEGISHMWTLSAFQMHPKTMFIADEDATLELKVKTVKYFKGLMTTHNKLIEE</sequence>
<reference evidence="2" key="1">
    <citation type="submission" date="2022-11" db="UniProtKB">
        <authorList>
            <consortium name="WormBaseParasite"/>
        </authorList>
    </citation>
    <scope>IDENTIFICATION</scope>
</reference>
<evidence type="ECO:0000313" key="1">
    <source>
        <dbReference type="Proteomes" id="UP000887576"/>
    </source>
</evidence>
<name>A0AC34QH93_9BILA</name>
<protein>
    <submittedName>
        <fullName evidence="2">Glucosamine-6-phosphate deaminase</fullName>
    </submittedName>
</protein>
<organism evidence="1 2">
    <name type="scientific">Panagrolaimus sp. JU765</name>
    <dbReference type="NCBI Taxonomy" id="591449"/>
    <lineage>
        <taxon>Eukaryota</taxon>
        <taxon>Metazoa</taxon>
        <taxon>Ecdysozoa</taxon>
        <taxon>Nematoda</taxon>
        <taxon>Chromadorea</taxon>
        <taxon>Rhabditida</taxon>
        <taxon>Tylenchina</taxon>
        <taxon>Panagrolaimomorpha</taxon>
        <taxon>Panagrolaimoidea</taxon>
        <taxon>Panagrolaimidae</taxon>
        <taxon>Panagrolaimus</taxon>
    </lineage>
</organism>
<accession>A0AC34QH93</accession>